<dbReference type="RefSeq" id="WP_017748143.1">
    <property type="nucleotide sequence ID" value="NZ_KQ976354.1"/>
</dbReference>
<reference evidence="1 2" key="1">
    <citation type="journal article" date="2013" name="Genome Biol. Evol.">
        <title>Genomes of Stigonematalean cyanobacteria (subsection V) and the evolution of oxygenic photosynthesis from prokaryotes to plastids.</title>
        <authorList>
            <person name="Dagan T."/>
            <person name="Roettger M."/>
            <person name="Stucken K."/>
            <person name="Landan G."/>
            <person name="Koch R."/>
            <person name="Major P."/>
            <person name="Gould S.B."/>
            <person name="Goremykin V.V."/>
            <person name="Rippka R."/>
            <person name="Tandeau de Marsac N."/>
            <person name="Gugger M."/>
            <person name="Lockhart P.J."/>
            <person name="Allen J.F."/>
            <person name="Brune I."/>
            <person name="Maus I."/>
            <person name="Puhler A."/>
            <person name="Martin W.F."/>
        </authorList>
    </citation>
    <scope>NUCLEOTIDE SEQUENCE [LARGE SCALE GENOMIC DNA]</scope>
    <source>
        <strain evidence="1 2">PCC 7110</strain>
    </source>
</reference>
<dbReference type="STRING" id="128403.WA1_05840"/>
<gene>
    <name evidence="1" type="ORF">WA1_05840</name>
</gene>
<dbReference type="Proteomes" id="UP000076925">
    <property type="component" value="Unassembled WGS sequence"/>
</dbReference>
<sequence>MIVIVADADNNLSERQSRLERALNKIPENHLDVNEQPISDRSAGGLAIINFETWLLADTQTVSKILGVELEQLENLESLDDTKDCLETAVAESTYLSEKSSNQRPLQIRWNLASEIDLAIIKTRCPNGYAAFTHYLMTSAKVVVDAITDI</sequence>
<keyword evidence="2" id="KW-1185">Reference proteome</keyword>
<proteinExistence type="predicted"/>
<comment type="caution">
    <text evidence="1">The sequence shown here is derived from an EMBL/GenBank/DDBJ whole genome shotgun (WGS) entry which is preliminary data.</text>
</comment>
<evidence type="ECO:0000313" key="2">
    <source>
        <dbReference type="Proteomes" id="UP000076925"/>
    </source>
</evidence>
<dbReference type="EMBL" id="ANNX02000050">
    <property type="protein sequence ID" value="KYC35816.1"/>
    <property type="molecule type" value="Genomic_DNA"/>
</dbReference>
<organism evidence="1 2">
    <name type="scientific">Scytonema hofmannii PCC 7110</name>
    <dbReference type="NCBI Taxonomy" id="128403"/>
    <lineage>
        <taxon>Bacteria</taxon>
        <taxon>Bacillati</taxon>
        <taxon>Cyanobacteriota</taxon>
        <taxon>Cyanophyceae</taxon>
        <taxon>Nostocales</taxon>
        <taxon>Scytonemataceae</taxon>
        <taxon>Scytonema</taxon>
    </lineage>
</organism>
<protein>
    <submittedName>
        <fullName evidence="1">Uncharacterized protein</fullName>
    </submittedName>
</protein>
<accession>A0A139WTQ6</accession>
<dbReference type="AlphaFoldDB" id="A0A139WTQ6"/>
<evidence type="ECO:0000313" key="1">
    <source>
        <dbReference type="EMBL" id="KYC35816.1"/>
    </source>
</evidence>
<name>A0A139WTQ6_9CYAN</name>